<dbReference type="Pfam" id="PF04321">
    <property type="entry name" value="RmlD_sub_bind"/>
    <property type="match status" value="1"/>
</dbReference>
<reference evidence="2" key="1">
    <citation type="submission" date="2018-06" db="EMBL/GenBank/DDBJ databases">
        <authorList>
            <person name="Zhirakovskaya E."/>
        </authorList>
    </citation>
    <scope>NUCLEOTIDE SEQUENCE</scope>
</reference>
<dbReference type="InterPro" id="IPR036291">
    <property type="entry name" value="NAD(P)-bd_dom_sf"/>
</dbReference>
<dbReference type="InterPro" id="IPR029903">
    <property type="entry name" value="RmlD-like-bd"/>
</dbReference>
<organism evidence="2">
    <name type="scientific">hydrothermal vent metagenome</name>
    <dbReference type="NCBI Taxonomy" id="652676"/>
    <lineage>
        <taxon>unclassified sequences</taxon>
        <taxon>metagenomes</taxon>
        <taxon>ecological metagenomes</taxon>
    </lineage>
</organism>
<proteinExistence type="predicted"/>
<sequence length="290" mass="32515">MNVLITGTYGQLGSEIKELAGNYPNLSFIFTDIDTLDITREESINTFFEKHKPGFVVNCAAYTAVDKAEEEKEKARQVNTVAPAILAKACKNFNAKLIHISTDYVFDGKNHRPYVETDPTCPLGVYGATKLEGEQLVMGQNPDTVVIRTSWLYSSYGHNFVKTMLRLGKERGILKVVADQVGSPTYARDLAKVILEIASHTKESFVNFVNGIYHFSNEGVCSWYDFTKAIHEIANITCKVVPVGSGEYPTSAKRPYYSVLDKTKIKSVFKLNIPYWKDSLKECIDKILID</sequence>
<gene>
    <name evidence="2" type="ORF">MNBD_BACTEROID01-2053</name>
</gene>
<dbReference type="InterPro" id="IPR005913">
    <property type="entry name" value="dTDP_dehydrorham_reduct"/>
</dbReference>
<keyword evidence="2" id="KW-0560">Oxidoreductase</keyword>
<name>A0A3B0TZX2_9ZZZZ</name>
<dbReference type="PANTHER" id="PTHR10491:SF4">
    <property type="entry name" value="METHIONINE ADENOSYLTRANSFERASE 2 SUBUNIT BETA"/>
    <property type="match status" value="1"/>
</dbReference>
<evidence type="ECO:0000259" key="1">
    <source>
        <dbReference type="Pfam" id="PF04321"/>
    </source>
</evidence>
<dbReference type="GO" id="GO:0019305">
    <property type="term" value="P:dTDP-rhamnose biosynthetic process"/>
    <property type="evidence" value="ECO:0007669"/>
    <property type="project" value="TreeGrafter"/>
</dbReference>
<dbReference type="EMBL" id="UOEP01000210">
    <property type="protein sequence ID" value="VAW24331.1"/>
    <property type="molecule type" value="Genomic_DNA"/>
</dbReference>
<dbReference type="Gene3D" id="3.40.50.720">
    <property type="entry name" value="NAD(P)-binding Rossmann-like Domain"/>
    <property type="match status" value="1"/>
</dbReference>
<feature type="domain" description="RmlD-like substrate binding" evidence="1">
    <location>
        <begin position="1"/>
        <end position="287"/>
    </location>
</feature>
<dbReference type="PANTHER" id="PTHR10491">
    <property type="entry name" value="DTDP-4-DEHYDRORHAMNOSE REDUCTASE"/>
    <property type="match status" value="1"/>
</dbReference>
<dbReference type="SUPFAM" id="SSF51735">
    <property type="entry name" value="NAD(P)-binding Rossmann-fold domains"/>
    <property type="match status" value="1"/>
</dbReference>
<dbReference type="GO" id="GO:0008831">
    <property type="term" value="F:dTDP-4-dehydrorhamnose reductase activity"/>
    <property type="evidence" value="ECO:0007669"/>
    <property type="project" value="UniProtKB-EC"/>
</dbReference>
<evidence type="ECO:0000313" key="2">
    <source>
        <dbReference type="EMBL" id="VAW24331.1"/>
    </source>
</evidence>
<dbReference type="NCBIfam" id="TIGR01214">
    <property type="entry name" value="rmlD"/>
    <property type="match status" value="1"/>
</dbReference>
<accession>A0A3B0TZX2</accession>
<protein>
    <submittedName>
        <fullName evidence="2">dTDP-4-dehydrorhamnose reductase</fullName>
        <ecNumber evidence="2">1.1.1.133</ecNumber>
    </submittedName>
</protein>
<dbReference type="GO" id="GO:0005829">
    <property type="term" value="C:cytosol"/>
    <property type="evidence" value="ECO:0007669"/>
    <property type="project" value="TreeGrafter"/>
</dbReference>
<dbReference type="EC" id="1.1.1.133" evidence="2"/>
<dbReference type="AlphaFoldDB" id="A0A3B0TZX2"/>
<dbReference type="Gene3D" id="3.90.25.10">
    <property type="entry name" value="UDP-galactose 4-epimerase, domain 1"/>
    <property type="match status" value="1"/>
</dbReference>
<dbReference type="CDD" id="cd05254">
    <property type="entry name" value="dTDP_HR_like_SDR_e"/>
    <property type="match status" value="1"/>
</dbReference>